<name>A0A553GVW0_9PSED</name>
<protein>
    <submittedName>
        <fullName evidence="9">Type IV pilus twitching motility protein PilT</fullName>
    </submittedName>
</protein>
<dbReference type="InterPro" id="IPR027417">
    <property type="entry name" value="P-loop_NTPase"/>
</dbReference>
<dbReference type="EMBL" id="VJOY01000013">
    <property type="protein sequence ID" value="TRX73586.1"/>
    <property type="molecule type" value="Genomic_DNA"/>
</dbReference>
<evidence type="ECO:0000313" key="9">
    <source>
        <dbReference type="EMBL" id="TRX73586.1"/>
    </source>
</evidence>
<evidence type="ECO:0000256" key="3">
    <source>
        <dbReference type="ARBA" id="ARBA00022448"/>
    </source>
</evidence>
<dbReference type="GO" id="GO:0005524">
    <property type="term" value="F:ATP binding"/>
    <property type="evidence" value="ECO:0007669"/>
    <property type="project" value="UniProtKB-KW"/>
</dbReference>
<evidence type="ECO:0000256" key="2">
    <source>
        <dbReference type="ARBA" id="ARBA00006611"/>
    </source>
</evidence>
<proteinExistence type="inferred from homology"/>
<dbReference type="NCBIfam" id="TIGR01420">
    <property type="entry name" value="pilT_fam"/>
    <property type="match status" value="1"/>
</dbReference>
<dbReference type="InterPro" id="IPR001482">
    <property type="entry name" value="T2SS/T4SS_dom"/>
</dbReference>
<keyword evidence="7" id="KW-0067">ATP-binding</keyword>
<evidence type="ECO:0000256" key="6">
    <source>
        <dbReference type="ARBA" id="ARBA00022741"/>
    </source>
</evidence>
<keyword evidence="5" id="KW-1029">Fimbrium biogenesis</keyword>
<dbReference type="OrthoDB" id="9804785at2"/>
<reference evidence="9 10" key="1">
    <citation type="submission" date="2019-07" db="EMBL/GenBank/DDBJ databases">
        <title>Pseudomonas mangiferae sp. nov., isolated from bark of mango tree in Thailand.</title>
        <authorList>
            <person name="Srisuk N."/>
            <person name="Anurat P."/>
        </authorList>
    </citation>
    <scope>NUCLEOTIDE SEQUENCE [LARGE SCALE GENOMIC DNA]</scope>
    <source>
        <strain evidence="9 10">DMKU_BBB3-04</strain>
    </source>
</reference>
<dbReference type="SUPFAM" id="SSF52540">
    <property type="entry name" value="P-loop containing nucleoside triphosphate hydrolases"/>
    <property type="match status" value="1"/>
</dbReference>
<dbReference type="InterPro" id="IPR003593">
    <property type="entry name" value="AAA+_ATPase"/>
</dbReference>
<evidence type="ECO:0000256" key="4">
    <source>
        <dbReference type="ARBA" id="ARBA00022490"/>
    </source>
</evidence>
<dbReference type="PANTHER" id="PTHR30486">
    <property type="entry name" value="TWITCHING MOTILITY PROTEIN PILT"/>
    <property type="match status" value="1"/>
</dbReference>
<comment type="similarity">
    <text evidence="2">Belongs to the GSP E family.</text>
</comment>
<dbReference type="FunFam" id="3.30.450.90:FF:000002">
    <property type="entry name" value="Twitching motility protein PilT"/>
    <property type="match status" value="1"/>
</dbReference>
<dbReference type="Proteomes" id="UP000315235">
    <property type="component" value="Unassembled WGS sequence"/>
</dbReference>
<dbReference type="PANTHER" id="PTHR30486:SF6">
    <property type="entry name" value="TYPE IV PILUS RETRACTATION ATPASE PILT"/>
    <property type="match status" value="1"/>
</dbReference>
<dbReference type="RefSeq" id="WP_143489539.1">
    <property type="nucleotide sequence ID" value="NZ_VJOY01000013.1"/>
</dbReference>
<organism evidence="9 10">
    <name type="scientific">Pseudomonas mangiferae</name>
    <dbReference type="NCBI Taxonomy" id="2593654"/>
    <lineage>
        <taxon>Bacteria</taxon>
        <taxon>Pseudomonadati</taxon>
        <taxon>Pseudomonadota</taxon>
        <taxon>Gammaproteobacteria</taxon>
        <taxon>Pseudomonadales</taxon>
        <taxon>Pseudomonadaceae</taxon>
        <taxon>Pseudomonas</taxon>
    </lineage>
</organism>
<keyword evidence="4" id="KW-0963">Cytoplasm</keyword>
<comment type="subcellular location">
    <subcellularLocation>
        <location evidence="1">Cytoplasm</location>
    </subcellularLocation>
</comment>
<dbReference type="Pfam" id="PF00437">
    <property type="entry name" value="T2SSE"/>
    <property type="match status" value="1"/>
</dbReference>
<evidence type="ECO:0000259" key="8">
    <source>
        <dbReference type="PROSITE" id="PS00662"/>
    </source>
</evidence>
<dbReference type="GO" id="GO:0016887">
    <property type="term" value="F:ATP hydrolysis activity"/>
    <property type="evidence" value="ECO:0007669"/>
    <property type="project" value="InterPro"/>
</dbReference>
<sequence length="344" mass="37957">MDITELLAFSAKQGASDLHLSAGLPPMIRVDGDVRRINLPAMDHKQVHALIYDIMNDKQRKDYEEFLETDFSFEVPGVARFRVNAFNQNRGAGAVFRTIPSKVLSMEDLGMGDIFKKISDVPRGLVLVTGPTGSGKSTTLAAMLDYLNATKYHHILTVEDPIEFVHESKKCLINQREVHRDTLGFNEALRSALREDPDIILVGEMRDLETIRLALTAAETGHLVFGTLHTTSAAKTIDRVVDVFPAEEKSMVRSMLSESLQSVISQTLIKKIGGGRVAAHEIMIGTPAIRNLIREDKVAQMYSAIQTGGGLGMQTLDACLKNLVAKGLISRENAREKSKNPENF</sequence>
<dbReference type="FunFam" id="3.40.50.300:FF:000872">
    <property type="entry name" value="Twitching motility protein PilT"/>
    <property type="match status" value="1"/>
</dbReference>
<feature type="domain" description="Bacterial type II secretion system protein E" evidence="8">
    <location>
        <begin position="193"/>
        <end position="207"/>
    </location>
</feature>
<dbReference type="SMART" id="SM00382">
    <property type="entry name" value="AAA"/>
    <property type="match status" value="1"/>
</dbReference>
<dbReference type="InterPro" id="IPR006321">
    <property type="entry name" value="PilT/PilU"/>
</dbReference>
<keyword evidence="3" id="KW-0813">Transport</keyword>
<accession>A0A553GVW0</accession>
<comment type="caution">
    <text evidence="9">The sequence shown here is derived from an EMBL/GenBank/DDBJ whole genome shotgun (WGS) entry which is preliminary data.</text>
</comment>
<gene>
    <name evidence="9" type="ORF">FM069_16855</name>
</gene>
<dbReference type="InterPro" id="IPR050921">
    <property type="entry name" value="T4SS_GSP_E_ATPase"/>
</dbReference>
<evidence type="ECO:0000256" key="7">
    <source>
        <dbReference type="ARBA" id="ARBA00022840"/>
    </source>
</evidence>
<dbReference type="AlphaFoldDB" id="A0A553GVW0"/>
<dbReference type="Gene3D" id="3.30.450.90">
    <property type="match status" value="1"/>
</dbReference>
<evidence type="ECO:0000256" key="1">
    <source>
        <dbReference type="ARBA" id="ARBA00004496"/>
    </source>
</evidence>
<dbReference type="GO" id="GO:0005737">
    <property type="term" value="C:cytoplasm"/>
    <property type="evidence" value="ECO:0007669"/>
    <property type="project" value="UniProtKB-SubCell"/>
</dbReference>
<keyword evidence="6" id="KW-0547">Nucleotide-binding</keyword>
<evidence type="ECO:0000313" key="10">
    <source>
        <dbReference type="Proteomes" id="UP000315235"/>
    </source>
</evidence>
<dbReference type="CDD" id="cd01131">
    <property type="entry name" value="PilT"/>
    <property type="match status" value="1"/>
</dbReference>
<keyword evidence="10" id="KW-1185">Reference proteome</keyword>
<evidence type="ECO:0000256" key="5">
    <source>
        <dbReference type="ARBA" id="ARBA00022558"/>
    </source>
</evidence>
<dbReference type="Gene3D" id="3.40.50.300">
    <property type="entry name" value="P-loop containing nucleotide triphosphate hydrolases"/>
    <property type="match status" value="1"/>
</dbReference>
<dbReference type="PROSITE" id="PS00662">
    <property type="entry name" value="T2SP_E"/>
    <property type="match status" value="1"/>
</dbReference>